<keyword evidence="2" id="KW-0812">Transmembrane</keyword>
<comment type="caution">
    <text evidence="4">The sequence shown here is derived from an EMBL/GenBank/DDBJ whole genome shotgun (WGS) entry which is preliminary data.</text>
</comment>
<dbReference type="AlphaFoldDB" id="A0AAV3Q9X1"/>
<dbReference type="EMBL" id="BAABME010003741">
    <property type="protein sequence ID" value="GAA0159976.1"/>
    <property type="molecule type" value="Genomic_DNA"/>
</dbReference>
<proteinExistence type="inferred from homology"/>
<dbReference type="Pfam" id="PF14543">
    <property type="entry name" value="TAXi_N"/>
    <property type="match status" value="1"/>
</dbReference>
<accession>A0AAV3Q9X1</accession>
<keyword evidence="5" id="KW-1185">Reference proteome</keyword>
<keyword evidence="2" id="KW-1133">Transmembrane helix</keyword>
<sequence length="171" mass="18989">MDLSGKRGNGLTFVLILVVVLVIDGFANAIVGFNMKHKLGCRTKSNLGIKLTMYDLSASSTGKTISCHEDFCASAISNSHGLDGACLVGSQYGYAITYGDGSKTAGDYVKDNFSLEIWVLLLWLLMGLWDLVRRILRFCFSLLLLGNQERYFFIVWIVWKEDGGGKDWDKV</sequence>
<protein>
    <recommendedName>
        <fullName evidence="3">Xylanase inhibitor N-terminal domain-containing protein</fullName>
    </recommendedName>
</protein>
<evidence type="ECO:0000259" key="3">
    <source>
        <dbReference type="Pfam" id="PF14543"/>
    </source>
</evidence>
<evidence type="ECO:0000313" key="4">
    <source>
        <dbReference type="EMBL" id="GAA0159976.1"/>
    </source>
</evidence>
<dbReference type="SUPFAM" id="SSF50630">
    <property type="entry name" value="Acid proteases"/>
    <property type="match status" value="1"/>
</dbReference>
<evidence type="ECO:0000256" key="1">
    <source>
        <dbReference type="ARBA" id="ARBA00007447"/>
    </source>
</evidence>
<feature type="transmembrane region" description="Helical" evidence="2">
    <location>
        <begin position="113"/>
        <end position="132"/>
    </location>
</feature>
<feature type="transmembrane region" description="Helical" evidence="2">
    <location>
        <begin position="12"/>
        <end position="33"/>
    </location>
</feature>
<evidence type="ECO:0000256" key="2">
    <source>
        <dbReference type="SAM" id="Phobius"/>
    </source>
</evidence>
<name>A0AAV3Q9X1_LITER</name>
<dbReference type="InterPro" id="IPR032861">
    <property type="entry name" value="TAXi_N"/>
</dbReference>
<evidence type="ECO:0000313" key="5">
    <source>
        <dbReference type="Proteomes" id="UP001454036"/>
    </source>
</evidence>
<keyword evidence="2" id="KW-0472">Membrane</keyword>
<dbReference type="Proteomes" id="UP001454036">
    <property type="component" value="Unassembled WGS sequence"/>
</dbReference>
<reference evidence="4 5" key="1">
    <citation type="submission" date="2024-01" db="EMBL/GenBank/DDBJ databases">
        <title>The complete chloroplast genome sequence of Lithospermum erythrorhizon: insights into the phylogenetic relationship among Boraginaceae species and the maternal lineages of purple gromwells.</title>
        <authorList>
            <person name="Okada T."/>
            <person name="Watanabe K."/>
        </authorList>
    </citation>
    <scope>NUCLEOTIDE SEQUENCE [LARGE SCALE GENOMIC DNA]</scope>
</reference>
<feature type="domain" description="Xylanase inhibitor N-terminal" evidence="3">
    <location>
        <begin position="41"/>
        <end position="115"/>
    </location>
</feature>
<dbReference type="Gene3D" id="2.40.70.10">
    <property type="entry name" value="Acid Proteases"/>
    <property type="match status" value="1"/>
</dbReference>
<organism evidence="4 5">
    <name type="scientific">Lithospermum erythrorhizon</name>
    <name type="common">Purple gromwell</name>
    <name type="synonym">Lithospermum officinale var. erythrorhizon</name>
    <dbReference type="NCBI Taxonomy" id="34254"/>
    <lineage>
        <taxon>Eukaryota</taxon>
        <taxon>Viridiplantae</taxon>
        <taxon>Streptophyta</taxon>
        <taxon>Embryophyta</taxon>
        <taxon>Tracheophyta</taxon>
        <taxon>Spermatophyta</taxon>
        <taxon>Magnoliopsida</taxon>
        <taxon>eudicotyledons</taxon>
        <taxon>Gunneridae</taxon>
        <taxon>Pentapetalae</taxon>
        <taxon>asterids</taxon>
        <taxon>lamiids</taxon>
        <taxon>Boraginales</taxon>
        <taxon>Boraginaceae</taxon>
        <taxon>Boraginoideae</taxon>
        <taxon>Lithospermeae</taxon>
        <taxon>Lithospermum</taxon>
    </lineage>
</organism>
<comment type="similarity">
    <text evidence="1">Belongs to the peptidase A1 family.</text>
</comment>
<gene>
    <name evidence="4" type="ORF">LIER_16634</name>
</gene>
<dbReference type="InterPro" id="IPR021109">
    <property type="entry name" value="Peptidase_aspartic_dom_sf"/>
</dbReference>